<organism evidence="6 7">
    <name type="scientific">Cryoendolithus antarcticus</name>
    <dbReference type="NCBI Taxonomy" id="1507870"/>
    <lineage>
        <taxon>Eukaryota</taxon>
        <taxon>Fungi</taxon>
        <taxon>Dikarya</taxon>
        <taxon>Ascomycota</taxon>
        <taxon>Pezizomycotina</taxon>
        <taxon>Dothideomycetes</taxon>
        <taxon>Dothideomycetidae</taxon>
        <taxon>Cladosporiales</taxon>
        <taxon>Cladosporiaceae</taxon>
        <taxon>Cryoendolithus</taxon>
    </lineage>
</organism>
<dbReference type="AlphaFoldDB" id="A0A1V8SWP8"/>
<dbReference type="EC" id="2.1.1.-" evidence="4"/>
<evidence type="ECO:0000256" key="5">
    <source>
        <dbReference type="SAM" id="MobiDB-lite"/>
    </source>
</evidence>
<evidence type="ECO:0000313" key="7">
    <source>
        <dbReference type="Proteomes" id="UP000192596"/>
    </source>
</evidence>
<name>A0A1V8SWP8_9PEZI</name>
<comment type="subcellular location">
    <subcellularLocation>
        <location evidence="4">Nucleus</location>
        <location evidence="4">Nucleolus</location>
    </subcellularLocation>
</comment>
<reference evidence="7" key="1">
    <citation type="submission" date="2017-03" db="EMBL/GenBank/DDBJ databases">
        <title>Genomes of endolithic fungi from Antarctica.</title>
        <authorList>
            <person name="Coleine C."/>
            <person name="Masonjones S."/>
            <person name="Stajich J.E."/>
        </authorList>
    </citation>
    <scope>NUCLEOTIDE SEQUENCE [LARGE SCALE GENOMIC DNA]</scope>
    <source>
        <strain evidence="7">CCFEE 5527</strain>
    </source>
</reference>
<evidence type="ECO:0000256" key="3">
    <source>
        <dbReference type="ARBA" id="ARBA00022691"/>
    </source>
</evidence>
<gene>
    <name evidence="6" type="ORF">B0A48_10250</name>
</gene>
<evidence type="ECO:0000313" key="6">
    <source>
        <dbReference type="EMBL" id="OQO03585.1"/>
    </source>
</evidence>
<feature type="region of interest" description="Disordered" evidence="5">
    <location>
        <begin position="1"/>
        <end position="28"/>
    </location>
</feature>
<dbReference type="EMBL" id="NAJO01000024">
    <property type="protein sequence ID" value="OQO03585.1"/>
    <property type="molecule type" value="Genomic_DNA"/>
</dbReference>
<dbReference type="InterPro" id="IPR021867">
    <property type="entry name" value="Bmt2/SAMTOR"/>
</dbReference>
<keyword evidence="1 4" id="KW-0489">Methyltransferase</keyword>
<comment type="caution">
    <text evidence="6">The sequence shown here is derived from an EMBL/GenBank/DDBJ whole genome shotgun (WGS) entry which is preliminary data.</text>
</comment>
<protein>
    <recommendedName>
        <fullName evidence="4">25S rRNA adenine-N(1) methyltransferase</fullName>
        <ecNumber evidence="4">2.1.1.-</ecNumber>
    </recommendedName>
</protein>
<dbReference type="Proteomes" id="UP000192596">
    <property type="component" value="Unassembled WGS sequence"/>
</dbReference>
<evidence type="ECO:0000256" key="4">
    <source>
        <dbReference type="HAMAP-Rule" id="MF_03044"/>
    </source>
</evidence>
<keyword evidence="2 4" id="KW-0808">Transferase</keyword>
<dbReference type="GO" id="GO:0005730">
    <property type="term" value="C:nucleolus"/>
    <property type="evidence" value="ECO:0007669"/>
    <property type="project" value="UniProtKB-SubCell"/>
</dbReference>
<dbReference type="GO" id="GO:0016433">
    <property type="term" value="F:rRNA (adenine) methyltransferase activity"/>
    <property type="evidence" value="ECO:0007669"/>
    <property type="project" value="UniProtKB-UniRule"/>
</dbReference>
<dbReference type="Pfam" id="PF11968">
    <property type="entry name" value="Bmt2"/>
    <property type="match status" value="1"/>
</dbReference>
<keyword evidence="3 4" id="KW-0949">S-adenosyl-L-methionine</keyword>
<keyword evidence="7" id="KW-1185">Reference proteome</keyword>
<feature type="compositionally biased region" description="Polar residues" evidence="5">
    <location>
        <begin position="14"/>
        <end position="28"/>
    </location>
</feature>
<comment type="similarity">
    <text evidence="4">Belongs to the BMT2 family.</text>
</comment>
<feature type="binding site" evidence="4">
    <location>
        <position position="114"/>
    </location>
    <ligand>
        <name>S-adenosyl-L-methionine</name>
        <dbReference type="ChEBI" id="CHEBI:59789"/>
    </ligand>
</feature>
<dbReference type="PANTHER" id="PTHR21008:SF1">
    <property type="entry name" value="25S RRNA (ADENINE(2142)-N(1))-METHYLTRANSFERASE"/>
    <property type="match status" value="1"/>
</dbReference>
<dbReference type="STRING" id="1507870.A0A1V8SWP8"/>
<feature type="binding site" evidence="4">
    <location>
        <position position="134"/>
    </location>
    <ligand>
        <name>S-adenosyl-L-methionine</name>
        <dbReference type="ChEBI" id="CHEBI:59789"/>
    </ligand>
</feature>
<dbReference type="PANTHER" id="PTHR21008">
    <property type="entry name" value="S-ADENOSYLMETHIONINE SENSOR UPSTREAM OF MTORC1-RELATED"/>
    <property type="match status" value="1"/>
</dbReference>
<dbReference type="FunCoup" id="A0A1V8SWP8">
    <property type="interactions" value="156"/>
</dbReference>
<dbReference type="InParanoid" id="A0A1V8SWP8"/>
<dbReference type="HAMAP" id="MF_03044">
    <property type="entry name" value="BMT2"/>
    <property type="match status" value="1"/>
</dbReference>
<evidence type="ECO:0000256" key="2">
    <source>
        <dbReference type="ARBA" id="ARBA00022679"/>
    </source>
</evidence>
<dbReference type="OrthoDB" id="5954793at2759"/>
<keyword evidence="4" id="KW-0539">Nucleus</keyword>
<accession>A0A1V8SWP8</accession>
<evidence type="ECO:0000256" key="1">
    <source>
        <dbReference type="ARBA" id="ARBA00022603"/>
    </source>
</evidence>
<comment type="function">
    <text evidence="4">S-adenosyl-L-methionine-dependent methyltransferase that specifically methylates the N(1) position of an adenine present in helix 65 in 25S rRNA.</text>
</comment>
<proteinExistence type="inferred from homology"/>
<sequence length="288" mass="32000">MPRRIKSLAAGRPPTTQSSKASLSSQATRTLIRTHHALQKQLTAAKAQGDQTKTNEIQAKIDSLGGLERYQQASIQGQSTERGGDSSIVLIKFLEDVLPGLRDRTEKIKLLEVGALSVENACSRSKLFDVERIDLNSQAEGILQQDFMERPLPADGDEMFDIISLSLVLNYVPDNVQRGEMLRRTRSFLQRQSKDEDVLPALFFVLPAACVTNSRYFDDATLSSIMTVLGYVEIKRKQTAKLVYYLYHLTADSPTRHISYGKKEIRSGATRNNFSVVLNSATQPPAPG</sequence>